<name>A0A9W6BE07_9CHLO</name>
<accession>A0A9W6BE07</accession>
<keyword evidence="3" id="KW-1185">Reference proteome</keyword>
<feature type="region of interest" description="Disordered" evidence="1">
    <location>
        <begin position="632"/>
        <end position="769"/>
    </location>
</feature>
<feature type="compositionally biased region" description="Gly residues" evidence="1">
    <location>
        <begin position="666"/>
        <end position="679"/>
    </location>
</feature>
<dbReference type="EMBL" id="BRXU01000003">
    <property type="protein sequence ID" value="GLC50409.1"/>
    <property type="molecule type" value="Genomic_DNA"/>
</dbReference>
<evidence type="ECO:0000313" key="3">
    <source>
        <dbReference type="Proteomes" id="UP001165080"/>
    </source>
</evidence>
<evidence type="ECO:0000256" key="1">
    <source>
        <dbReference type="SAM" id="MobiDB-lite"/>
    </source>
</evidence>
<comment type="caution">
    <text evidence="2">The sequence shown here is derived from an EMBL/GenBank/DDBJ whole genome shotgun (WGS) entry which is preliminary data.</text>
</comment>
<feature type="compositionally biased region" description="Gly residues" evidence="1">
    <location>
        <begin position="960"/>
        <end position="975"/>
    </location>
</feature>
<protein>
    <submittedName>
        <fullName evidence="2">Uncharacterized protein</fullName>
    </submittedName>
</protein>
<dbReference type="AlphaFoldDB" id="A0A9W6BE07"/>
<feature type="region of interest" description="Disordered" evidence="1">
    <location>
        <begin position="955"/>
        <end position="975"/>
    </location>
</feature>
<gene>
    <name evidence="2" type="primary">PLEST000113</name>
    <name evidence="2" type="ORF">PLESTB_000376200</name>
</gene>
<feature type="compositionally biased region" description="Gly residues" evidence="1">
    <location>
        <begin position="728"/>
        <end position="750"/>
    </location>
</feature>
<evidence type="ECO:0000313" key="2">
    <source>
        <dbReference type="EMBL" id="GLC50409.1"/>
    </source>
</evidence>
<feature type="compositionally biased region" description="Pro residues" evidence="1">
    <location>
        <begin position="827"/>
        <end position="842"/>
    </location>
</feature>
<feature type="region of interest" description="Disordered" evidence="1">
    <location>
        <begin position="816"/>
        <end position="843"/>
    </location>
</feature>
<feature type="compositionally biased region" description="Gly residues" evidence="1">
    <location>
        <begin position="637"/>
        <end position="648"/>
    </location>
</feature>
<sequence>MGGLLALQIASGIDSFAPEELLAILTVISDLAFEAVTAVSELLVYVPETIVVDLVAMYGVALRRSGPGAAGLTEDARTGYRKLRHTLAYHVGKALETTFTPDESMRQVLLFRLLMRTQVLRCYGSLLSGAAQQLKERPSRRNVEFAAELLTEVVDDLLWPLATTPDLVDWNALNAGPGPGAPTTSTTTTWDSSAARFTKQDFVDQLAGEMLVSSLLDAWSTCFLQLVGCGEWSDSEAARLLNRFAHAATQLNKWLYSTSLQVRPFAEPAPALLYLLAAHAVRLLAMLDGGPCYGMPPQAPELPLSNPAGAIIRRRNCGEELDGHLLDKALSWWGYFLKLHSPPPAPGAAAFPPYNRAATLEICVRVLEVVAATSRGTLAAGPPQQQQPQQPRRRAGPVLLSRRECGRLAAKALRAGVEALGALLADRGDPDRLRDGDEQRLRALWAAYMRVVDAAMDGTAAGAAAPVEARGGCFPPVAFGGSWSTFRILPVVALVRPGAGGLPARPGPLAAAALSAGALARVERLTRLGIRDALSMFGAATWTELLLFGPPGELAALIASVAKRVRGCAARLEQLTAALTTTTPTGALSALRGELLGAQVDLSTEIQHAAVLLDVAFKAGTQAKVAAALAGRAGAPAPGGGGGGGGDGGWDEGERTAERLTALLSDGGGGSGGGSGGDFGDWEILSSISGDGSGNGSSDGGTAAVNGGDGDDNAGNGGGGEAAVAGAAAGGGGGGEAAGEAGGGGGGGVGGHHEADGGGNGGNGDDDRSHVISGARQFVALSSFAAARLLPAVAGAVRHLATSAVAAAAPASASASAVQSTARHRAPPPPPSPPSHPPPPLSPGLCTALEATLNCCLTLLTRSELRALSSHNAHGDLPAARALAAAQFRDLLLVQVDVVGLLAAVAALLASNSTTPARAVHAGACGAALGATLQMACIALPQALRQALRRASPTAAAAGAPGGSSSGVVRGPGPGQGRAAGGAAALDGAALAAVLGPRGLYPHAGAMAWVDAWEAAEGEVDTVCRLMDSDAVYKEGLGQSLRRTEMAQLLLPPEESWRQAAPHCCANACCTNLAGPSERALLQLPQ</sequence>
<reference evidence="2 3" key="1">
    <citation type="journal article" date="2023" name="Commun. Biol.">
        <title>Reorganization of the ancestral sex-determining regions during the evolution of trioecy in Pleodorina starrii.</title>
        <authorList>
            <person name="Takahashi K."/>
            <person name="Suzuki S."/>
            <person name="Kawai-Toyooka H."/>
            <person name="Yamamoto K."/>
            <person name="Hamaji T."/>
            <person name="Ootsuki R."/>
            <person name="Yamaguchi H."/>
            <person name="Kawachi M."/>
            <person name="Higashiyama T."/>
            <person name="Nozaki H."/>
        </authorList>
    </citation>
    <scope>NUCLEOTIDE SEQUENCE [LARGE SCALE GENOMIC DNA]</scope>
    <source>
        <strain evidence="2 3">NIES-4479</strain>
    </source>
</reference>
<organism evidence="2 3">
    <name type="scientific">Pleodorina starrii</name>
    <dbReference type="NCBI Taxonomy" id="330485"/>
    <lineage>
        <taxon>Eukaryota</taxon>
        <taxon>Viridiplantae</taxon>
        <taxon>Chlorophyta</taxon>
        <taxon>core chlorophytes</taxon>
        <taxon>Chlorophyceae</taxon>
        <taxon>CS clade</taxon>
        <taxon>Chlamydomonadales</taxon>
        <taxon>Volvocaceae</taxon>
        <taxon>Pleodorina</taxon>
    </lineage>
</organism>
<dbReference type="Proteomes" id="UP001165080">
    <property type="component" value="Unassembled WGS sequence"/>
</dbReference>
<proteinExistence type="predicted"/>